<dbReference type="InterPro" id="IPR027417">
    <property type="entry name" value="P-loop_NTPase"/>
</dbReference>
<feature type="domain" description="CobQ/CobB/MinD/ParA nucleotide binding" evidence="1">
    <location>
        <begin position="5"/>
        <end position="162"/>
    </location>
</feature>
<dbReference type="PIRSF" id="PIRSF009320">
    <property type="entry name" value="Nuc_binding_HP_1000"/>
    <property type="match status" value="1"/>
</dbReference>
<dbReference type="EMBL" id="JAOVZO020000018">
    <property type="protein sequence ID" value="MDC8013805.1"/>
    <property type="molecule type" value="Genomic_DNA"/>
</dbReference>
<dbReference type="Gene3D" id="3.40.50.300">
    <property type="entry name" value="P-loop containing nucleotide triphosphate hydrolases"/>
    <property type="match status" value="1"/>
</dbReference>
<proteinExistence type="predicted"/>
<comment type="caution">
    <text evidence="2">The sequence shown here is derived from an EMBL/GenBank/DDBJ whole genome shotgun (WGS) entry which is preliminary data.</text>
</comment>
<sequence length="235" mass="25360">MFRVLVANSKGGSGKTTLTSNLAGYFAHSGRRTALVDCDPQGSSLAWCALRAAHLPPVHAIAGEDPVHGLRGSWLLRLPTATEIVLIDTPAGLRSHEFAQFARHADVLLIPVVPSAIDLRATLAFIDLVGKQPEIRQGLLRLGLVANRLRERTLSARTLDATLERLARYTIARVRDSQVYVGHSAAGLTLFDDPGAQARAHREDWAPLTAWLEARAADRAPRGVVTPLAAARRPA</sequence>
<dbReference type="InterPro" id="IPR050678">
    <property type="entry name" value="DNA_Partitioning_ATPase"/>
</dbReference>
<name>A0A9X3YM69_9GAMM</name>
<reference evidence="2" key="1">
    <citation type="submission" date="2023-02" db="EMBL/GenBank/DDBJ databases">
        <title>Tahibacter soli sp. nov. isolated from soil.</title>
        <authorList>
            <person name="Baek J.H."/>
            <person name="Lee J.K."/>
            <person name="Choi D.G."/>
            <person name="Jeon C.O."/>
        </authorList>
    </citation>
    <scope>NUCLEOTIDE SEQUENCE</scope>
    <source>
        <strain evidence="2">BL</strain>
    </source>
</reference>
<dbReference type="PANTHER" id="PTHR13696">
    <property type="entry name" value="P-LOOP CONTAINING NUCLEOSIDE TRIPHOSPHATE HYDROLASE"/>
    <property type="match status" value="1"/>
</dbReference>
<dbReference type="InterPro" id="IPR002586">
    <property type="entry name" value="CobQ/CobB/MinD/ParA_Nub-bd_dom"/>
</dbReference>
<dbReference type="SUPFAM" id="SSF52540">
    <property type="entry name" value="P-loop containing nucleoside triphosphate hydrolases"/>
    <property type="match status" value="1"/>
</dbReference>
<dbReference type="CDD" id="cd02042">
    <property type="entry name" value="ParAB_family"/>
    <property type="match status" value="1"/>
</dbReference>
<evidence type="ECO:0000313" key="2">
    <source>
        <dbReference type="EMBL" id="MDC8013805.1"/>
    </source>
</evidence>
<dbReference type="Proteomes" id="UP001139971">
    <property type="component" value="Unassembled WGS sequence"/>
</dbReference>
<protein>
    <submittedName>
        <fullName evidence="2">ParA family protein</fullName>
    </submittedName>
</protein>
<dbReference type="RefSeq" id="WP_263541452.1">
    <property type="nucleotide sequence ID" value="NZ_JAOVZO020000018.1"/>
</dbReference>
<dbReference type="AlphaFoldDB" id="A0A9X3YM69"/>
<evidence type="ECO:0000313" key="3">
    <source>
        <dbReference type="Proteomes" id="UP001139971"/>
    </source>
</evidence>
<gene>
    <name evidence="2" type="ORF">OD750_014780</name>
</gene>
<dbReference type="Pfam" id="PF01656">
    <property type="entry name" value="CbiA"/>
    <property type="match status" value="1"/>
</dbReference>
<accession>A0A9X3YM69</accession>
<dbReference type="PANTHER" id="PTHR13696:SF96">
    <property type="entry name" value="COBQ_COBB_MIND_PARA NUCLEOTIDE BINDING DOMAIN-CONTAINING PROTEIN"/>
    <property type="match status" value="1"/>
</dbReference>
<organism evidence="2 3">
    <name type="scientific">Tahibacter soli</name>
    <dbReference type="NCBI Taxonomy" id="2983605"/>
    <lineage>
        <taxon>Bacteria</taxon>
        <taxon>Pseudomonadati</taxon>
        <taxon>Pseudomonadota</taxon>
        <taxon>Gammaproteobacteria</taxon>
        <taxon>Lysobacterales</taxon>
        <taxon>Rhodanobacteraceae</taxon>
        <taxon>Tahibacter</taxon>
    </lineage>
</organism>
<keyword evidence="3" id="KW-1185">Reference proteome</keyword>
<evidence type="ECO:0000259" key="1">
    <source>
        <dbReference type="Pfam" id="PF01656"/>
    </source>
</evidence>